<proteinExistence type="predicted"/>
<feature type="region of interest" description="Disordered" evidence="1">
    <location>
        <begin position="1"/>
        <end position="26"/>
    </location>
</feature>
<comment type="caution">
    <text evidence="2">The sequence shown here is derived from an EMBL/GenBank/DDBJ whole genome shotgun (WGS) entry which is preliminary data.</text>
</comment>
<dbReference type="Proteomes" id="UP000605846">
    <property type="component" value="Unassembled WGS sequence"/>
</dbReference>
<feature type="region of interest" description="Disordered" evidence="1">
    <location>
        <begin position="213"/>
        <end position="246"/>
    </location>
</feature>
<feature type="compositionally biased region" description="Basic and acidic residues" evidence="1">
    <location>
        <begin position="46"/>
        <end position="60"/>
    </location>
</feature>
<evidence type="ECO:0000313" key="2">
    <source>
        <dbReference type="EMBL" id="KAF7724962.1"/>
    </source>
</evidence>
<gene>
    <name evidence="2" type="ORF">EC973_000543</name>
</gene>
<evidence type="ECO:0000313" key="3">
    <source>
        <dbReference type="Proteomes" id="UP000605846"/>
    </source>
</evidence>
<reference evidence="2" key="1">
    <citation type="submission" date="2020-01" db="EMBL/GenBank/DDBJ databases">
        <title>Genome Sequencing of Three Apophysomyces-Like Fungal Strains Confirms a Novel Fungal Genus in the Mucoromycota with divergent Burkholderia-like Endosymbiotic Bacteria.</title>
        <authorList>
            <person name="Stajich J.E."/>
            <person name="Macias A.M."/>
            <person name="Carter-House D."/>
            <person name="Lovett B."/>
            <person name="Kasson L.R."/>
            <person name="Berry K."/>
            <person name="Grigoriev I."/>
            <person name="Chang Y."/>
            <person name="Spatafora J."/>
            <person name="Kasson M.T."/>
        </authorList>
    </citation>
    <scope>NUCLEOTIDE SEQUENCE</scope>
    <source>
        <strain evidence="2">NRRL A-21654</strain>
    </source>
</reference>
<dbReference type="AlphaFoldDB" id="A0A8H7BR70"/>
<evidence type="ECO:0000256" key="1">
    <source>
        <dbReference type="SAM" id="MobiDB-lite"/>
    </source>
</evidence>
<dbReference type="EMBL" id="JABAYA010000107">
    <property type="protein sequence ID" value="KAF7724962.1"/>
    <property type="molecule type" value="Genomic_DNA"/>
</dbReference>
<keyword evidence="3" id="KW-1185">Reference proteome</keyword>
<dbReference type="OrthoDB" id="376826at2759"/>
<feature type="compositionally biased region" description="Low complexity" evidence="1">
    <location>
        <begin position="230"/>
        <end position="246"/>
    </location>
</feature>
<name>A0A8H7BR70_9FUNG</name>
<organism evidence="2 3">
    <name type="scientific">Apophysomyces ossiformis</name>
    <dbReference type="NCBI Taxonomy" id="679940"/>
    <lineage>
        <taxon>Eukaryota</taxon>
        <taxon>Fungi</taxon>
        <taxon>Fungi incertae sedis</taxon>
        <taxon>Mucoromycota</taxon>
        <taxon>Mucoromycotina</taxon>
        <taxon>Mucoromycetes</taxon>
        <taxon>Mucorales</taxon>
        <taxon>Mucorineae</taxon>
        <taxon>Mucoraceae</taxon>
        <taxon>Apophysomyces</taxon>
    </lineage>
</organism>
<sequence>MAAQNGHPKHTAETNGTAVTEKEVELETEQQLVDLVELQVQPEPNQQREEKKKEEIREQQRSASKPRFVTRVSSIPIVQDGVSTVQAYASKTYLGRFALTTANSTLTTVSKYTSNQPKYVQNYYENYVQPHLERADQFGCRSLDLLQNRFPVVSQPTSEIVSAVTTPSYQIIDGVRVKLDTTVRQPAQSAAKAANQRLTYVVDNVEAVLDRYLPNQQQQTKSREVSSEKNNGLANGNGNSNEDNNDTNQAIRAYHLLNEATLRLSQRVQNVQLPRSRDDLARLADASAVLQTTTANIQLLQETLRTSVTVYAQTAQERYLPPAVTARLRQLHTATSDRLQVLTQQVSVQLNQAVGYLKSQSSETPDWIKERVQSLVDVANKQIELVKTEYARSDISSYDKAKNVAQGLQNQVLPILQNVQSQLQHYTEAARQKAQNDLKLPFEYLGLAHSNKVATTAQ</sequence>
<protein>
    <submittedName>
        <fullName evidence="2">Uncharacterized protein</fullName>
    </submittedName>
</protein>
<accession>A0A8H7BR70</accession>
<feature type="region of interest" description="Disordered" evidence="1">
    <location>
        <begin position="38"/>
        <end position="67"/>
    </location>
</feature>